<feature type="compositionally biased region" description="Polar residues" evidence="4">
    <location>
        <begin position="60"/>
        <end position="84"/>
    </location>
</feature>
<protein>
    <recommendedName>
        <fullName evidence="5">NOT2/NOT3/NOT5 C-terminal domain-containing protein</fullName>
    </recommendedName>
</protein>
<feature type="region of interest" description="Disordered" evidence="4">
    <location>
        <begin position="1"/>
        <end position="109"/>
    </location>
</feature>
<evidence type="ECO:0000259" key="5">
    <source>
        <dbReference type="Pfam" id="PF04153"/>
    </source>
</evidence>
<dbReference type="Gene3D" id="2.30.30.1020">
    <property type="entry name" value="CCR4-NOT complex subunit 2/3/5, C-terminal domain"/>
    <property type="match status" value="1"/>
</dbReference>
<organism evidence="6 7">
    <name type="scientific">[Torrubiella] hemipterigena</name>
    <dbReference type="NCBI Taxonomy" id="1531966"/>
    <lineage>
        <taxon>Eukaryota</taxon>
        <taxon>Fungi</taxon>
        <taxon>Dikarya</taxon>
        <taxon>Ascomycota</taxon>
        <taxon>Pezizomycotina</taxon>
        <taxon>Sordariomycetes</taxon>
        <taxon>Hypocreomycetidae</taxon>
        <taxon>Hypocreales</taxon>
        <taxon>Clavicipitaceae</taxon>
        <taxon>Clavicipitaceae incertae sedis</taxon>
        <taxon>'Torrubiella' clade</taxon>
    </lineage>
</organism>
<dbReference type="PANTHER" id="PTHR23326">
    <property type="entry name" value="CCR4 NOT-RELATED"/>
    <property type="match status" value="1"/>
</dbReference>
<dbReference type="InterPro" id="IPR007282">
    <property type="entry name" value="NOT2/3/5_C"/>
</dbReference>
<keyword evidence="3" id="KW-0804">Transcription</keyword>
<comment type="similarity">
    <text evidence="1">Belongs to the CNOT2/3/5 family.</text>
</comment>
<reference evidence="6 7" key="1">
    <citation type="journal article" date="2015" name="Genome Announc.">
        <title>Draft Genome Sequence and Gene Annotation of the Entomopathogenic Fungus Verticillium hemipterigenum.</title>
        <authorList>
            <person name="Horn F."/>
            <person name="Habel A."/>
            <person name="Scharf D.H."/>
            <person name="Dworschak J."/>
            <person name="Brakhage A.A."/>
            <person name="Guthke R."/>
            <person name="Hertweck C."/>
            <person name="Linde J."/>
        </authorList>
    </citation>
    <scope>NUCLEOTIDE SEQUENCE [LARGE SCALE GENOMIC DNA]</scope>
</reference>
<feature type="region of interest" description="Disordered" evidence="4">
    <location>
        <begin position="223"/>
        <end position="258"/>
    </location>
</feature>
<gene>
    <name evidence="6" type="ORF">VHEMI03541</name>
</gene>
<feature type="compositionally biased region" description="Polar residues" evidence="4">
    <location>
        <begin position="93"/>
        <end position="109"/>
    </location>
</feature>
<name>A0A0A1SST6_9HYPO</name>
<feature type="compositionally biased region" description="Basic and acidic residues" evidence="4">
    <location>
        <begin position="287"/>
        <end position="300"/>
    </location>
</feature>
<dbReference type="OrthoDB" id="258627at2759"/>
<evidence type="ECO:0000256" key="4">
    <source>
        <dbReference type="SAM" id="MobiDB-lite"/>
    </source>
</evidence>
<evidence type="ECO:0000313" key="7">
    <source>
        <dbReference type="Proteomes" id="UP000039046"/>
    </source>
</evidence>
<dbReference type="GO" id="GO:0000289">
    <property type="term" value="P:nuclear-transcribed mRNA poly(A) tail shortening"/>
    <property type="evidence" value="ECO:0007669"/>
    <property type="project" value="UniProtKB-ARBA"/>
</dbReference>
<feature type="region of interest" description="Disordered" evidence="4">
    <location>
        <begin position="126"/>
        <end position="188"/>
    </location>
</feature>
<evidence type="ECO:0000313" key="6">
    <source>
        <dbReference type="EMBL" id="CEJ84657.1"/>
    </source>
</evidence>
<keyword evidence="2" id="KW-0805">Transcription regulation</keyword>
<dbReference type="Proteomes" id="UP000039046">
    <property type="component" value="Unassembled WGS sequence"/>
</dbReference>
<dbReference type="EMBL" id="CDHN01000002">
    <property type="protein sequence ID" value="CEJ84657.1"/>
    <property type="molecule type" value="Genomic_DNA"/>
</dbReference>
<dbReference type="InterPro" id="IPR038635">
    <property type="entry name" value="CCR4-NOT_su2/3/5_C_sf"/>
</dbReference>
<dbReference type="InterPro" id="IPR040168">
    <property type="entry name" value="Not2/3/5"/>
</dbReference>
<accession>A0A0A1SST6</accession>
<proteinExistence type="inferred from homology"/>
<dbReference type="STRING" id="1531966.A0A0A1SST6"/>
<evidence type="ECO:0000256" key="1">
    <source>
        <dbReference type="ARBA" id="ARBA00007682"/>
    </source>
</evidence>
<dbReference type="AlphaFoldDB" id="A0A0A1SST6"/>
<dbReference type="HOGENOM" id="CLU_032319_0_0_1"/>
<feature type="domain" description="NOT2/NOT3/NOT5 C-terminal" evidence="5">
    <location>
        <begin position="359"/>
        <end position="477"/>
    </location>
</feature>
<dbReference type="GO" id="GO:0030015">
    <property type="term" value="C:CCR4-NOT core complex"/>
    <property type="evidence" value="ECO:0007669"/>
    <property type="project" value="InterPro"/>
</dbReference>
<feature type="compositionally biased region" description="Low complexity" evidence="4">
    <location>
        <begin position="41"/>
        <end position="54"/>
    </location>
</feature>
<dbReference type="Pfam" id="PF04153">
    <property type="entry name" value="NOT2_3_5_C"/>
    <property type="match status" value="1"/>
</dbReference>
<evidence type="ECO:0000256" key="3">
    <source>
        <dbReference type="ARBA" id="ARBA00023163"/>
    </source>
</evidence>
<sequence length="487" mass="52755">MNRPGAAPQTMRGMPGGFGGQQQPLQSNRSASNRLPNGKMAVNNNGGWALAGAAPMGGASFQNQSRQAGSNVSFAQSLGGSQSVAPLDPSEFPSLSNNPQLGNAQSASMWASGAARNVSAPIQRNQATTGSLQHPNHDDVFHSSSSRAGQGSFRFGSHGAATPSVQQQTTAVEEFPPLNRTANGESGVDRTANLMSSLGISSLGQGSIGAQNRGNGLLNAVSANSRASEPRSPPGVGSSSRRQGEHEGQGDTDGGDLDRHRHFAEELANKHAMAEDSEFDQRFPASDPKEATNGKQKQADDVVDPLEGMAEIDRWGIKGLRTLMNNYPDYHAMVVGMDPTSLGLDMSSPELISTQIYSLFDETLPRPTVHGSNFRLPECYNVTNVQPIESKIVSFNEETLFWIFYSCPGDAKQQMAAIELYSRNWRWHRKLQLWLTKDDMLTPQPLGPSHERGFYIVWDASNWRKDRREITLNYSELDTSNQPQGAV</sequence>
<evidence type="ECO:0000256" key="2">
    <source>
        <dbReference type="ARBA" id="ARBA00023015"/>
    </source>
</evidence>
<keyword evidence="7" id="KW-1185">Reference proteome</keyword>
<dbReference type="GO" id="GO:0006355">
    <property type="term" value="P:regulation of DNA-templated transcription"/>
    <property type="evidence" value="ECO:0007669"/>
    <property type="project" value="InterPro"/>
</dbReference>
<feature type="region of interest" description="Disordered" evidence="4">
    <location>
        <begin position="271"/>
        <end position="300"/>
    </location>
</feature>